<name>A0A1G6RWL8_9SPHI</name>
<dbReference type="Gene3D" id="3.40.50.2000">
    <property type="entry name" value="Glycogen Phosphorylase B"/>
    <property type="match status" value="1"/>
</dbReference>
<organism evidence="1 2">
    <name type="scientific">Pedobacter soli</name>
    <dbReference type="NCBI Taxonomy" id="390242"/>
    <lineage>
        <taxon>Bacteria</taxon>
        <taxon>Pseudomonadati</taxon>
        <taxon>Bacteroidota</taxon>
        <taxon>Sphingobacteriia</taxon>
        <taxon>Sphingobacteriales</taxon>
        <taxon>Sphingobacteriaceae</taxon>
        <taxon>Pedobacter</taxon>
    </lineage>
</organism>
<protein>
    <submittedName>
        <fullName evidence="1">Glycosyltransferase involved in cell wall bisynthesis</fullName>
    </submittedName>
</protein>
<keyword evidence="1" id="KW-0808">Transferase</keyword>
<dbReference type="EMBL" id="FMZH01000004">
    <property type="protein sequence ID" value="SDD08336.1"/>
    <property type="molecule type" value="Genomic_DNA"/>
</dbReference>
<keyword evidence="2" id="KW-1185">Reference proteome</keyword>
<dbReference type="STRING" id="390242.SAMN04488024_10463"/>
<evidence type="ECO:0000313" key="1">
    <source>
        <dbReference type="EMBL" id="SDD08336.1"/>
    </source>
</evidence>
<dbReference type="AlphaFoldDB" id="A0A1G6RWL8"/>
<dbReference type="Proteomes" id="UP000199455">
    <property type="component" value="Unassembled WGS sequence"/>
</dbReference>
<sequence length="407" mass="45986">MAILNNRDIIIVGQQPWDTPIGSNCKDLALEFSKNNRVLYVNAPLDRKTSLLQRDTDGVKKRLRIIAGQEEALTEVSSNLWVYYPQVIVESVNWIRFSTLFRWLNKINNGRFAKSIQDAVKQLGFTNFILFNDNDIFRSFHLKELLKPAVSVYYSRDNVVATPYWKRHGGYMEPELIAKSDLCVANSVYLAGYCRKYNPNSFYVGQGCDLQLFSNGEALTVPADLSVIKKPVLGYVGALLSIRLDEKILLHLAKERPNWNIVLVGPQDEDFSRSELHKLSNVFFLGPKKPEDLAAYIKGFDVCLNPQVINPLTIGNYPRKIDEYLAMGKPTLATKTEAMDIFADHVYLADTKEDYLQLAEKALAEDSPALSQDRISFAATHTWEANAHDIYKAINAVEGGMLTHEAT</sequence>
<dbReference type="Gene3D" id="3.40.50.11010">
    <property type="match status" value="1"/>
</dbReference>
<dbReference type="GO" id="GO:0016740">
    <property type="term" value="F:transferase activity"/>
    <property type="evidence" value="ECO:0007669"/>
    <property type="project" value="UniProtKB-KW"/>
</dbReference>
<dbReference type="SUPFAM" id="SSF53756">
    <property type="entry name" value="UDP-Glycosyltransferase/glycogen phosphorylase"/>
    <property type="match status" value="1"/>
</dbReference>
<dbReference type="RefSeq" id="WP_090768080.1">
    <property type="nucleotide sequence ID" value="NZ_FMZH01000004.1"/>
</dbReference>
<dbReference type="Pfam" id="PF13692">
    <property type="entry name" value="Glyco_trans_1_4"/>
    <property type="match status" value="1"/>
</dbReference>
<gene>
    <name evidence="1" type="ORF">SAMN04488024_10463</name>
</gene>
<evidence type="ECO:0000313" key="2">
    <source>
        <dbReference type="Proteomes" id="UP000199455"/>
    </source>
</evidence>
<accession>A0A1G6RWL8</accession>
<reference evidence="2" key="1">
    <citation type="submission" date="2016-10" db="EMBL/GenBank/DDBJ databases">
        <authorList>
            <person name="Varghese N."/>
            <person name="Submissions S."/>
        </authorList>
    </citation>
    <scope>NUCLEOTIDE SEQUENCE [LARGE SCALE GENOMIC DNA]</scope>
    <source>
        <strain evidence="2">DSM 18609</strain>
    </source>
</reference>
<proteinExistence type="predicted"/>